<comment type="caution">
    <text evidence="2">The sequence shown here is derived from an EMBL/GenBank/DDBJ whole genome shotgun (WGS) entry which is preliminary data.</text>
</comment>
<dbReference type="PANTHER" id="PTHR46211:SF14">
    <property type="entry name" value="GLYCEROPHOSPHODIESTER PHOSPHODIESTERASE"/>
    <property type="match status" value="1"/>
</dbReference>
<reference evidence="3" key="1">
    <citation type="journal article" date="2019" name="Int. J. Syst. Evol. Microbiol.">
        <title>The Global Catalogue of Microorganisms (GCM) 10K type strain sequencing project: providing services to taxonomists for standard genome sequencing and annotation.</title>
        <authorList>
            <consortium name="The Broad Institute Genomics Platform"/>
            <consortium name="The Broad Institute Genome Sequencing Center for Infectious Disease"/>
            <person name="Wu L."/>
            <person name="Ma J."/>
        </authorList>
    </citation>
    <scope>NUCLEOTIDE SEQUENCE [LARGE SCALE GENOMIC DNA]</scope>
    <source>
        <strain evidence="3">CCM 8896</strain>
    </source>
</reference>
<accession>A0ABW4J7Y6</accession>
<evidence type="ECO:0000313" key="3">
    <source>
        <dbReference type="Proteomes" id="UP001597267"/>
    </source>
</evidence>
<proteinExistence type="predicted"/>
<sequence length="457" mass="51861">MGHRGDPINAPEETFQSFDIAFNEGAEYVELDVHRSQDGVLVVSHDRNLERVTGQSVIVSSQPFSELHKLQTANGEPIHSLDEVFAHYQNNPNAKFLVETKKTKAGNPKDMEALLVETIKKYNMADRVMVHSFSQKSMEQMQTLMPEIPRIFIVGSLKRINFENLQYVNAINISSELVTAQLIDELHYLGKQVYVWDEMTEKQKSWNYIVNLPIDGVVTNYPSIGASYQQLKDNARISDMDSTAALVSDTAVKTFVNPYRYDLTKKALQPFTPVHVSQRISIGDQTYYQIDENRFVLANAVNLADDLTSAALYLNQKIQLKPKRTTQTAYASPLYPQRTTGIVLPNKNYKIRAVRSVSGSIWFKIKAGWVQSSQFLVQFKSMANDSQTALKLYLSQDASQRTNNINILASLPSMLTYVQQRNYDRFTSQTTENLLALKQEQALYPLILSYTNNNTKG</sequence>
<dbReference type="Proteomes" id="UP001597267">
    <property type="component" value="Unassembled WGS sequence"/>
</dbReference>
<dbReference type="EMBL" id="JBHTOP010000022">
    <property type="protein sequence ID" value="MFD1671706.1"/>
    <property type="molecule type" value="Genomic_DNA"/>
</dbReference>
<dbReference type="PROSITE" id="PS51704">
    <property type="entry name" value="GP_PDE"/>
    <property type="match status" value="1"/>
</dbReference>
<gene>
    <name evidence="2" type="ORF">ACFQ5M_06355</name>
</gene>
<feature type="domain" description="GP-PDE" evidence="1">
    <location>
        <begin position="1"/>
        <end position="229"/>
    </location>
</feature>
<dbReference type="InterPro" id="IPR017946">
    <property type="entry name" value="PLC-like_Pdiesterase_TIM-brl"/>
</dbReference>
<dbReference type="PANTHER" id="PTHR46211">
    <property type="entry name" value="GLYCEROPHOSPHORYL DIESTER PHOSPHODIESTERASE"/>
    <property type="match status" value="1"/>
</dbReference>
<dbReference type="Gene3D" id="3.20.20.190">
    <property type="entry name" value="Phosphatidylinositol (PI) phosphodiesterase"/>
    <property type="match status" value="1"/>
</dbReference>
<dbReference type="RefSeq" id="WP_164506992.1">
    <property type="nucleotide sequence ID" value="NZ_JBHTOP010000022.1"/>
</dbReference>
<name>A0ABW4J7Y6_9LACO</name>
<keyword evidence="3" id="KW-1185">Reference proteome</keyword>
<evidence type="ECO:0000259" key="1">
    <source>
        <dbReference type="PROSITE" id="PS51704"/>
    </source>
</evidence>
<protein>
    <submittedName>
        <fullName evidence="2">Glycerophosphodiester phosphodiesterase</fullName>
    </submittedName>
</protein>
<organism evidence="2 3">
    <name type="scientific">Agrilactobacillus yilanensis</name>
    <dbReference type="NCBI Taxonomy" id="2485997"/>
    <lineage>
        <taxon>Bacteria</taxon>
        <taxon>Bacillati</taxon>
        <taxon>Bacillota</taxon>
        <taxon>Bacilli</taxon>
        <taxon>Lactobacillales</taxon>
        <taxon>Lactobacillaceae</taxon>
        <taxon>Agrilactobacillus</taxon>
    </lineage>
</organism>
<dbReference type="SUPFAM" id="SSF51695">
    <property type="entry name" value="PLC-like phosphodiesterases"/>
    <property type="match status" value="1"/>
</dbReference>
<dbReference type="InterPro" id="IPR030395">
    <property type="entry name" value="GP_PDE_dom"/>
</dbReference>
<evidence type="ECO:0000313" key="2">
    <source>
        <dbReference type="EMBL" id="MFD1671706.1"/>
    </source>
</evidence>
<dbReference type="Pfam" id="PF03009">
    <property type="entry name" value="GDPD"/>
    <property type="match status" value="1"/>
</dbReference>